<evidence type="ECO:0000313" key="12">
    <source>
        <dbReference type="Proteomes" id="UP000176665"/>
    </source>
</evidence>
<feature type="region of interest" description="Disordered" evidence="8">
    <location>
        <begin position="1"/>
        <end position="52"/>
    </location>
</feature>
<feature type="domain" description="KOW" evidence="10">
    <location>
        <begin position="171"/>
        <end position="198"/>
    </location>
</feature>
<dbReference type="PRINTS" id="PR00338">
    <property type="entry name" value="NUSGTNSCPFCT"/>
</dbReference>
<evidence type="ECO:0000256" key="6">
    <source>
        <dbReference type="NCBIfam" id="TIGR00922"/>
    </source>
</evidence>
<name>A0A1F5YT19_9BACT</name>
<dbReference type="GO" id="GO:0005829">
    <property type="term" value="C:cytosol"/>
    <property type="evidence" value="ECO:0007669"/>
    <property type="project" value="UniProtKB-ARBA"/>
</dbReference>
<feature type="domain" description="NusG-like N-terminal" evidence="9">
    <location>
        <begin position="53"/>
        <end position="161"/>
    </location>
</feature>
<dbReference type="InterPro" id="IPR008991">
    <property type="entry name" value="Translation_prot_SH3-like_sf"/>
</dbReference>
<dbReference type="InterPro" id="IPR036735">
    <property type="entry name" value="NGN_dom_sf"/>
</dbReference>
<dbReference type="EMBL" id="MFJA01000035">
    <property type="protein sequence ID" value="OGG03255.1"/>
    <property type="molecule type" value="Genomic_DNA"/>
</dbReference>
<dbReference type="InterPro" id="IPR043425">
    <property type="entry name" value="NusG-like"/>
</dbReference>
<evidence type="ECO:0000256" key="2">
    <source>
        <dbReference type="ARBA" id="ARBA00022814"/>
    </source>
</evidence>
<evidence type="ECO:0000256" key="3">
    <source>
        <dbReference type="ARBA" id="ARBA00023015"/>
    </source>
</evidence>
<reference evidence="11 12" key="1">
    <citation type="journal article" date="2016" name="Nat. Commun.">
        <title>Thousands of microbial genomes shed light on interconnected biogeochemical processes in an aquifer system.</title>
        <authorList>
            <person name="Anantharaman K."/>
            <person name="Brown C.T."/>
            <person name="Hug L.A."/>
            <person name="Sharon I."/>
            <person name="Castelle C.J."/>
            <person name="Probst A.J."/>
            <person name="Thomas B.C."/>
            <person name="Singh A."/>
            <person name="Wilkins M.J."/>
            <person name="Karaoz U."/>
            <person name="Brodie E.L."/>
            <person name="Williams K.H."/>
            <person name="Hubbard S.S."/>
            <person name="Banfield J.F."/>
        </authorList>
    </citation>
    <scope>NUCLEOTIDE SEQUENCE [LARGE SCALE GENOMIC DNA]</scope>
</reference>
<dbReference type="InterPro" id="IPR015869">
    <property type="entry name" value="Transcrpt_antiterm_NusG_bac_CS"/>
</dbReference>
<dbReference type="SMART" id="SM00739">
    <property type="entry name" value="KOW"/>
    <property type="match status" value="1"/>
</dbReference>
<comment type="function">
    <text evidence="5 7">Participates in transcription elongation, termination and antitermination.</text>
</comment>
<dbReference type="STRING" id="1798371.A2W14_06965"/>
<dbReference type="FunFam" id="2.30.30.30:FF:000002">
    <property type="entry name" value="Transcription termination/antitermination factor NusG"/>
    <property type="match status" value="1"/>
</dbReference>
<keyword evidence="1 5" id="KW-0806">Transcription termination</keyword>
<evidence type="ECO:0000256" key="7">
    <source>
        <dbReference type="RuleBase" id="RU000538"/>
    </source>
</evidence>
<dbReference type="SMART" id="SM00738">
    <property type="entry name" value="NGN"/>
    <property type="match status" value="1"/>
</dbReference>
<dbReference type="Proteomes" id="UP000176665">
    <property type="component" value="Unassembled WGS sequence"/>
</dbReference>
<proteinExistence type="inferred from homology"/>
<dbReference type="SUPFAM" id="SSF50104">
    <property type="entry name" value="Translation proteins SH3-like domain"/>
    <property type="match status" value="1"/>
</dbReference>
<gene>
    <name evidence="5" type="primary">nusG</name>
    <name evidence="11" type="ORF">A2W14_06965</name>
</gene>
<dbReference type="HAMAP" id="MF_00948">
    <property type="entry name" value="NusG"/>
    <property type="match status" value="1"/>
</dbReference>
<dbReference type="PANTHER" id="PTHR30265:SF2">
    <property type="entry name" value="TRANSCRIPTION TERMINATION_ANTITERMINATION PROTEIN NUSG"/>
    <property type="match status" value="1"/>
</dbReference>
<evidence type="ECO:0000256" key="4">
    <source>
        <dbReference type="ARBA" id="ARBA00023163"/>
    </source>
</evidence>
<evidence type="ECO:0000313" key="11">
    <source>
        <dbReference type="EMBL" id="OGG03255.1"/>
    </source>
</evidence>
<protein>
    <recommendedName>
        <fullName evidence="5 6">Transcription termination/antitermination protein NusG</fullName>
    </recommendedName>
</protein>
<dbReference type="InterPro" id="IPR014722">
    <property type="entry name" value="Rib_uL2_dom2"/>
</dbReference>
<dbReference type="InterPro" id="IPR001062">
    <property type="entry name" value="Transcrpt_antiterm_NusG"/>
</dbReference>
<dbReference type="CDD" id="cd06091">
    <property type="entry name" value="KOW_NusG"/>
    <property type="match status" value="1"/>
</dbReference>
<evidence type="ECO:0000256" key="1">
    <source>
        <dbReference type="ARBA" id="ARBA00022472"/>
    </source>
</evidence>
<dbReference type="GO" id="GO:0006354">
    <property type="term" value="P:DNA-templated transcription elongation"/>
    <property type="evidence" value="ECO:0007669"/>
    <property type="project" value="UniProtKB-UniRule"/>
</dbReference>
<evidence type="ECO:0000259" key="10">
    <source>
        <dbReference type="SMART" id="SM00739"/>
    </source>
</evidence>
<dbReference type="PROSITE" id="PS01014">
    <property type="entry name" value="NUSG"/>
    <property type="match status" value="1"/>
</dbReference>
<dbReference type="NCBIfam" id="TIGR00922">
    <property type="entry name" value="nusG"/>
    <property type="match status" value="1"/>
</dbReference>
<organism evidence="11 12">
    <name type="scientific">Candidatus Gottesmanbacteria bacterium RBG_16_37_8</name>
    <dbReference type="NCBI Taxonomy" id="1798371"/>
    <lineage>
        <taxon>Bacteria</taxon>
        <taxon>Candidatus Gottesmaniibacteriota</taxon>
    </lineage>
</organism>
<evidence type="ECO:0000259" key="9">
    <source>
        <dbReference type="SMART" id="SM00738"/>
    </source>
</evidence>
<dbReference type="GO" id="GO:0006353">
    <property type="term" value="P:DNA-templated transcription termination"/>
    <property type="evidence" value="ECO:0007669"/>
    <property type="project" value="UniProtKB-UniRule"/>
</dbReference>
<evidence type="ECO:0000256" key="8">
    <source>
        <dbReference type="SAM" id="MobiDB-lite"/>
    </source>
</evidence>
<dbReference type="Gene3D" id="2.30.30.30">
    <property type="match status" value="1"/>
</dbReference>
<dbReference type="InterPro" id="IPR005824">
    <property type="entry name" value="KOW"/>
</dbReference>
<dbReference type="GO" id="GO:0032784">
    <property type="term" value="P:regulation of DNA-templated transcription elongation"/>
    <property type="evidence" value="ECO:0007669"/>
    <property type="project" value="InterPro"/>
</dbReference>
<keyword evidence="3 5" id="KW-0805">Transcription regulation</keyword>
<comment type="caution">
    <text evidence="11">The sequence shown here is derived from an EMBL/GenBank/DDBJ whole genome shotgun (WGS) entry which is preliminary data.</text>
</comment>
<dbReference type="Pfam" id="PF02357">
    <property type="entry name" value="NusG"/>
    <property type="match status" value="1"/>
</dbReference>
<feature type="compositionally biased region" description="Low complexity" evidence="8">
    <location>
        <begin position="22"/>
        <end position="44"/>
    </location>
</feature>
<keyword evidence="4 5" id="KW-0804">Transcription</keyword>
<evidence type="ECO:0000256" key="5">
    <source>
        <dbReference type="HAMAP-Rule" id="MF_00948"/>
    </source>
</evidence>
<dbReference type="Gene3D" id="3.30.70.940">
    <property type="entry name" value="NusG, N-terminal domain"/>
    <property type="match status" value="1"/>
</dbReference>
<feature type="compositionally biased region" description="Basic and acidic residues" evidence="8">
    <location>
        <begin position="1"/>
        <end position="17"/>
    </location>
</feature>
<dbReference type="CDD" id="cd09891">
    <property type="entry name" value="NGN_Bact_1"/>
    <property type="match status" value="1"/>
</dbReference>
<dbReference type="InterPro" id="IPR006645">
    <property type="entry name" value="NGN-like_dom"/>
</dbReference>
<comment type="similarity">
    <text evidence="5 7">Belongs to the NusG family.</text>
</comment>
<dbReference type="GO" id="GO:0031564">
    <property type="term" value="P:transcription antitermination"/>
    <property type="evidence" value="ECO:0007669"/>
    <property type="project" value="UniProtKB-UniRule"/>
</dbReference>
<dbReference type="AlphaFoldDB" id="A0A1F5YT19"/>
<dbReference type="InterPro" id="IPR047050">
    <property type="entry name" value="NGN"/>
</dbReference>
<dbReference type="SUPFAM" id="SSF82679">
    <property type="entry name" value="N-utilization substance G protein NusG, N-terminal domain"/>
    <property type="match status" value="1"/>
</dbReference>
<keyword evidence="2 5" id="KW-0889">Transcription antitermination</keyword>
<sequence length="225" mass="24664">MVKSEKNPLLAPEEKSASSDQTEPSAEPSAEPAAEATTAETTPPGATDADKSKGNWYVVHTYSGHENKAAAALQQRVAAMNLTAKIFDIIVPTRNIVVVRHGKKEETKEKIFPGYILVRMNLDDESWLAVRTTQGVTAFVGMGNKPTPISDKEVTAIMKFMELEAPKFKTKFSKGEAVKIVDGPFADFLGSIDQIDEEKGKVKVLVSIFGRETPVELDFLQIRKL</sequence>
<accession>A0A1F5YT19</accession>
<dbReference type="PANTHER" id="PTHR30265">
    <property type="entry name" value="RHO-INTERACTING TRANSCRIPTION TERMINATION FACTOR NUSG"/>
    <property type="match status" value="1"/>
</dbReference>
<dbReference type="Pfam" id="PF00467">
    <property type="entry name" value="KOW"/>
    <property type="match status" value="1"/>
</dbReference>